<gene>
    <name evidence="2" type="ORF">AAE021_16945</name>
</gene>
<proteinExistence type="predicted"/>
<name>A0ABZ2ZUY9_9MICC</name>
<protein>
    <recommendedName>
        <fullName evidence="4">HlyD family efflux transporter periplasmic adaptor subunit</fullName>
    </recommendedName>
</protein>
<dbReference type="Proteomes" id="UP001448858">
    <property type="component" value="Chromosome"/>
</dbReference>
<feature type="transmembrane region" description="Helical" evidence="1">
    <location>
        <begin position="52"/>
        <end position="74"/>
    </location>
</feature>
<dbReference type="RefSeq" id="WP_342023461.1">
    <property type="nucleotide sequence ID" value="NZ_CP151657.1"/>
</dbReference>
<dbReference type="EMBL" id="CP151657">
    <property type="protein sequence ID" value="WZP15809.1"/>
    <property type="molecule type" value="Genomic_DNA"/>
</dbReference>
<keyword evidence="3" id="KW-1185">Reference proteome</keyword>
<evidence type="ECO:0008006" key="4">
    <source>
        <dbReference type="Google" id="ProtNLM"/>
    </source>
</evidence>
<evidence type="ECO:0000313" key="3">
    <source>
        <dbReference type="Proteomes" id="UP001448858"/>
    </source>
</evidence>
<reference evidence="2 3" key="1">
    <citation type="submission" date="2024-04" db="EMBL/GenBank/DDBJ databases">
        <title>Arthrobacter sp. from Plains bison fecal sample.</title>
        <authorList>
            <person name="Ruzzini A."/>
        </authorList>
    </citation>
    <scope>NUCLEOTIDE SEQUENCE [LARGE SCALE GENOMIC DNA]</scope>
    <source>
        <strain evidence="2 3">EINP1</strain>
    </source>
</reference>
<organism evidence="2 3">
    <name type="scientific">Arthrobacter citreus</name>
    <dbReference type="NCBI Taxonomy" id="1670"/>
    <lineage>
        <taxon>Bacteria</taxon>
        <taxon>Bacillati</taxon>
        <taxon>Actinomycetota</taxon>
        <taxon>Actinomycetes</taxon>
        <taxon>Micrococcales</taxon>
        <taxon>Micrococcaceae</taxon>
        <taxon>Arthrobacter</taxon>
    </lineage>
</organism>
<evidence type="ECO:0000256" key="1">
    <source>
        <dbReference type="SAM" id="Phobius"/>
    </source>
</evidence>
<keyword evidence="1" id="KW-0472">Membrane</keyword>
<accession>A0ABZ2ZUY9</accession>
<evidence type="ECO:0000313" key="2">
    <source>
        <dbReference type="EMBL" id="WZP15809.1"/>
    </source>
</evidence>
<keyword evidence="1" id="KW-0812">Transmembrane</keyword>
<keyword evidence="1" id="KW-1133">Transmembrane helix</keyword>
<sequence length="533" mass="54044">MPGRNRSAPTADDAVGLGLLLEETDGQEPRKAAAGPSLRAAAGALFQRNRTLWIVTAAAVLSLVAGLLVGRFLFSPADAAGAAAPPEPGLVTVPVNYGQLSNDVTIRGEVAYADPVEVRIDTTSISGPAVVTGQVPEAGTEFKGLSIALEVAGRPVIVLPGELPAYRTLYFGVSGPDVAQFKTAVRTVGIDAGDPADPVFGLDAAAAVSTLYAAAGYSVPAAEDGSADMLRGAQESVRAAEQGLLSAQSDLAATPVGATPVEIREADNAVSSAQRELAAARQAKPQDPLQIAGLVDALGLAELRRQQVGADRTDTPQRAAVDAAAAQLAQAQEDLGRAEQAALPTLPAGEVLYLADLPRRVDAITTQRGSILEGSAMTVSGATLGLSGSAAEADARLLKAGDTATFDLPDGTAHSATITAVTPGEGDSQRWNVQLQPDPLSPEQIQELQGSNVRVSIAVGASDGEVLSVPYAALTAGPGGETRVEVAEGDPRDGEAAATRLVVVRSGLATPGAVEVTPVEGELAEGDLVVVGK</sequence>